<name>A0AAW1FEQ2_ZOAVI</name>
<dbReference type="AlphaFoldDB" id="A0AAW1FEQ2"/>
<sequence>MMRRRKRDGEEEGREGKKRGEGREKDGRGWGAFDNDKKEEEEGVKEVEEREGGSVLCVDDDEVQITCHEEQGEEDKGKSGVEEVKRIGIL</sequence>
<reference evidence="2 3" key="1">
    <citation type="journal article" date="2024" name="Genome Biol. Evol.">
        <title>Chromosome-level genome assembly of the viviparous eelpout Zoarces viviparus.</title>
        <authorList>
            <person name="Fuhrmann N."/>
            <person name="Brasseur M.V."/>
            <person name="Bakowski C.E."/>
            <person name="Podsiadlowski L."/>
            <person name="Prost S."/>
            <person name="Krehenwinkel H."/>
            <person name="Mayer C."/>
        </authorList>
    </citation>
    <scope>NUCLEOTIDE SEQUENCE [LARGE SCALE GENOMIC DNA]</scope>
    <source>
        <strain evidence="2">NO-MEL_2022_Ind0_liver</strain>
    </source>
</reference>
<organism evidence="2 3">
    <name type="scientific">Zoarces viviparus</name>
    <name type="common">Viviparous eelpout</name>
    <name type="synonym">Blennius viviparus</name>
    <dbReference type="NCBI Taxonomy" id="48416"/>
    <lineage>
        <taxon>Eukaryota</taxon>
        <taxon>Metazoa</taxon>
        <taxon>Chordata</taxon>
        <taxon>Craniata</taxon>
        <taxon>Vertebrata</taxon>
        <taxon>Euteleostomi</taxon>
        <taxon>Actinopterygii</taxon>
        <taxon>Neopterygii</taxon>
        <taxon>Teleostei</taxon>
        <taxon>Neoteleostei</taxon>
        <taxon>Acanthomorphata</taxon>
        <taxon>Eupercaria</taxon>
        <taxon>Perciformes</taxon>
        <taxon>Cottioidei</taxon>
        <taxon>Zoarcales</taxon>
        <taxon>Zoarcidae</taxon>
        <taxon>Zoarcinae</taxon>
        <taxon>Zoarces</taxon>
    </lineage>
</organism>
<dbReference type="Proteomes" id="UP001488805">
    <property type="component" value="Unassembled WGS sequence"/>
</dbReference>
<proteinExistence type="predicted"/>
<feature type="region of interest" description="Disordered" evidence="1">
    <location>
        <begin position="69"/>
        <end position="90"/>
    </location>
</feature>
<feature type="compositionally biased region" description="Basic and acidic residues" evidence="1">
    <location>
        <begin position="14"/>
        <end position="52"/>
    </location>
</feature>
<protein>
    <submittedName>
        <fullName evidence="2">Uncharacterized protein</fullName>
    </submittedName>
</protein>
<keyword evidence="3" id="KW-1185">Reference proteome</keyword>
<gene>
    <name evidence="2" type="ORF">VZT92_010303</name>
</gene>
<feature type="region of interest" description="Disordered" evidence="1">
    <location>
        <begin position="1"/>
        <end position="54"/>
    </location>
</feature>
<evidence type="ECO:0000313" key="3">
    <source>
        <dbReference type="Proteomes" id="UP001488805"/>
    </source>
</evidence>
<evidence type="ECO:0000313" key="2">
    <source>
        <dbReference type="EMBL" id="KAK9532946.1"/>
    </source>
</evidence>
<evidence type="ECO:0000256" key="1">
    <source>
        <dbReference type="SAM" id="MobiDB-lite"/>
    </source>
</evidence>
<dbReference type="EMBL" id="JBCEZU010000078">
    <property type="protein sequence ID" value="KAK9532946.1"/>
    <property type="molecule type" value="Genomic_DNA"/>
</dbReference>
<accession>A0AAW1FEQ2</accession>
<comment type="caution">
    <text evidence="2">The sequence shown here is derived from an EMBL/GenBank/DDBJ whole genome shotgun (WGS) entry which is preliminary data.</text>
</comment>